<dbReference type="InterPro" id="IPR009695">
    <property type="entry name" value="Diacylglyc_glucosyltr_N"/>
</dbReference>
<feature type="domain" description="Diacylglycerol glucosyltransferase N-terminal" evidence="6">
    <location>
        <begin position="22"/>
        <end position="188"/>
    </location>
</feature>
<evidence type="ECO:0000313" key="7">
    <source>
        <dbReference type="EMBL" id="RUQ32531.1"/>
    </source>
</evidence>
<comment type="subcellular location">
    <subcellularLocation>
        <location evidence="1">Membrane</location>
    </subcellularLocation>
</comment>
<dbReference type="Pfam" id="PF04101">
    <property type="entry name" value="Glyco_tran_28_C"/>
    <property type="match status" value="1"/>
</dbReference>
<dbReference type="RefSeq" id="WP_126862822.1">
    <property type="nucleotide sequence ID" value="NZ_JAUSTX010000002.1"/>
</dbReference>
<evidence type="ECO:0000259" key="5">
    <source>
        <dbReference type="Pfam" id="PF04101"/>
    </source>
</evidence>
<dbReference type="Pfam" id="PF06925">
    <property type="entry name" value="MGDG_synth"/>
    <property type="match status" value="1"/>
</dbReference>
<dbReference type="InterPro" id="IPR007235">
    <property type="entry name" value="Glyco_trans_28_C"/>
</dbReference>
<keyword evidence="4 7" id="KW-0808">Transferase</keyword>
<dbReference type="GO" id="GO:0016020">
    <property type="term" value="C:membrane"/>
    <property type="evidence" value="ECO:0007669"/>
    <property type="project" value="UniProtKB-SubCell"/>
</dbReference>
<dbReference type="Gene3D" id="3.40.50.2000">
    <property type="entry name" value="Glycogen Phosphorylase B"/>
    <property type="match status" value="1"/>
</dbReference>
<evidence type="ECO:0000259" key="6">
    <source>
        <dbReference type="Pfam" id="PF06925"/>
    </source>
</evidence>
<dbReference type="GO" id="GO:0016758">
    <property type="term" value="F:hexosyltransferase activity"/>
    <property type="evidence" value="ECO:0007669"/>
    <property type="project" value="InterPro"/>
</dbReference>
<organism evidence="7 8">
    <name type="scientific">Peribacillus cavernae</name>
    <dbReference type="NCBI Taxonomy" id="1674310"/>
    <lineage>
        <taxon>Bacteria</taxon>
        <taxon>Bacillati</taxon>
        <taxon>Bacillota</taxon>
        <taxon>Bacilli</taxon>
        <taxon>Bacillales</taxon>
        <taxon>Bacillaceae</taxon>
        <taxon>Peribacillus</taxon>
    </lineage>
</organism>
<name>A0A3S0VTV1_9BACI</name>
<dbReference type="GO" id="GO:0009247">
    <property type="term" value="P:glycolipid biosynthetic process"/>
    <property type="evidence" value="ECO:0007669"/>
    <property type="project" value="InterPro"/>
</dbReference>
<evidence type="ECO:0000256" key="3">
    <source>
        <dbReference type="ARBA" id="ARBA00022676"/>
    </source>
</evidence>
<keyword evidence="8" id="KW-1185">Reference proteome</keyword>
<protein>
    <submittedName>
        <fullName evidence="7">UDP-glucuronosyltransferase</fullName>
    </submittedName>
</protein>
<gene>
    <name evidence="7" type="ORF">ELQ35_00040</name>
</gene>
<dbReference type="PANTHER" id="PTHR43025:SF3">
    <property type="entry name" value="MONOGALACTOSYLDIACYLGLYCEROL SYNTHASE 1, CHLOROPLASTIC"/>
    <property type="match status" value="1"/>
</dbReference>
<evidence type="ECO:0000313" key="8">
    <source>
        <dbReference type="Proteomes" id="UP000267430"/>
    </source>
</evidence>
<dbReference type="InterPro" id="IPR050519">
    <property type="entry name" value="Glycosyltransf_28_UgtP"/>
</dbReference>
<comment type="caution">
    <text evidence="7">The sequence shown here is derived from an EMBL/GenBank/DDBJ whole genome shotgun (WGS) entry which is preliminary data.</text>
</comment>
<sequence>MEQQSANKTILFLPFLQIPSGHHQVAKALMDGIQKNQPYIKCEKVDILSYSFGKVEALVSNTYLKWIHAFPGLYSRVYRSSVYKNVDEKKRFRLYEILFLRYMRKLLSEKKPDVIVCTHGLPSYMLNYLKEKKEISVPVINVYTDYFIHSVWGIQHIDYHFVPTNHMKDFLQQKGLKEGQIFLTGIPIHHKINKQADHSKPVAAFSPLSILITGGNLGVGAINDLVKKIGTNKSFHFYVLCGTNQALYQMITNLQKNNITPIGYIESREKMNELYDKMDAIVTKPGGVTISECLFKRKLIFIYHALPGQEEINVQMLEKSGLIFQLKQWKNDNQSLEDQLYPFFQSNTLLESYQDRINEYHHNIIEKIPSQIIEELLYARNL</sequence>
<evidence type="ECO:0000256" key="1">
    <source>
        <dbReference type="ARBA" id="ARBA00004370"/>
    </source>
</evidence>
<evidence type="ECO:0000256" key="2">
    <source>
        <dbReference type="ARBA" id="ARBA00006962"/>
    </source>
</evidence>
<dbReference type="Proteomes" id="UP000267430">
    <property type="component" value="Unassembled WGS sequence"/>
</dbReference>
<dbReference type="AlphaFoldDB" id="A0A3S0VTV1"/>
<dbReference type="EMBL" id="RYZZ01000001">
    <property type="protein sequence ID" value="RUQ32531.1"/>
    <property type="molecule type" value="Genomic_DNA"/>
</dbReference>
<comment type="similarity">
    <text evidence="2">Belongs to the glycosyltransferase 28 family.</text>
</comment>
<proteinExistence type="inferred from homology"/>
<evidence type="ECO:0000256" key="4">
    <source>
        <dbReference type="ARBA" id="ARBA00022679"/>
    </source>
</evidence>
<feature type="domain" description="Glycosyl transferase family 28 C-terminal" evidence="5">
    <location>
        <begin position="210"/>
        <end position="352"/>
    </location>
</feature>
<reference evidence="7 8" key="1">
    <citation type="submission" date="2018-12" db="EMBL/GenBank/DDBJ databases">
        <title>Bacillus chawlae sp. nov., Bacillus glennii sp. nov., and Bacillus saganii sp. nov. Isolated from the Vehicle Assembly Building at Kennedy Space Center where the Viking Spacecraft were Assembled.</title>
        <authorList>
            <person name="Seuylemezian A."/>
            <person name="Vaishampayan P."/>
        </authorList>
    </citation>
    <scope>NUCLEOTIDE SEQUENCE [LARGE SCALE GENOMIC DNA]</scope>
    <source>
        <strain evidence="7 8">L5</strain>
    </source>
</reference>
<dbReference type="SUPFAM" id="SSF53756">
    <property type="entry name" value="UDP-Glycosyltransferase/glycogen phosphorylase"/>
    <property type="match status" value="1"/>
</dbReference>
<dbReference type="OrthoDB" id="9815663at2"/>
<keyword evidence="3" id="KW-0328">Glycosyltransferase</keyword>
<accession>A0A3S0VTV1</accession>
<dbReference type="PANTHER" id="PTHR43025">
    <property type="entry name" value="MONOGALACTOSYLDIACYLGLYCEROL SYNTHASE"/>
    <property type="match status" value="1"/>
</dbReference>